<dbReference type="EMBL" id="SAUX01000019">
    <property type="protein sequence ID" value="RWR27707.1"/>
    <property type="molecule type" value="Genomic_DNA"/>
</dbReference>
<dbReference type="GO" id="GO:0050660">
    <property type="term" value="F:flavin adenine dinucleotide binding"/>
    <property type="evidence" value="ECO:0007669"/>
    <property type="project" value="TreeGrafter"/>
</dbReference>
<evidence type="ECO:0000256" key="1">
    <source>
        <dbReference type="ARBA" id="ARBA00023002"/>
    </source>
</evidence>
<dbReference type="AlphaFoldDB" id="A0A443K4J5"/>
<dbReference type="InterPro" id="IPR036188">
    <property type="entry name" value="FAD/NAD-bd_sf"/>
</dbReference>
<accession>A0A443K4J5</accession>
<dbReference type="Proteomes" id="UP000285295">
    <property type="component" value="Unassembled WGS sequence"/>
</dbReference>
<reference evidence="2 3" key="1">
    <citation type="submission" date="2019-01" db="EMBL/GenBank/DDBJ databases">
        <title>Sinorhodobacter populi sp. nov. isolated from the symptomatic bark tissue of Populus euramericana canker.</title>
        <authorList>
            <person name="Xu G."/>
        </authorList>
    </citation>
    <scope>NUCLEOTIDE SEQUENCE [LARGE SCALE GENOMIC DNA]</scope>
    <source>
        <strain evidence="2 3">D19-10-3-21</strain>
    </source>
</reference>
<reference evidence="2 3" key="2">
    <citation type="submission" date="2019-01" db="EMBL/GenBank/DDBJ databases">
        <authorList>
            <person name="Li Y."/>
        </authorList>
    </citation>
    <scope>NUCLEOTIDE SEQUENCE [LARGE SCALE GENOMIC DNA]</scope>
    <source>
        <strain evidence="2 3">D19-10-3-21</strain>
    </source>
</reference>
<name>A0A443K4J5_9RHOB</name>
<protein>
    <submittedName>
        <fullName evidence="2">NAD(P)/FAD-dependent oxidoreductase</fullName>
    </submittedName>
</protein>
<dbReference type="OrthoDB" id="8671611at2"/>
<gene>
    <name evidence="2" type="ORF">D2T31_15850</name>
</gene>
<dbReference type="PANTHER" id="PTHR43539:SF91">
    <property type="entry name" value="FAD-DEPENDENT URATE HYDROXYLASE"/>
    <property type="match status" value="1"/>
</dbReference>
<dbReference type="Pfam" id="PF13738">
    <property type="entry name" value="Pyr_redox_3"/>
    <property type="match status" value="1"/>
</dbReference>
<dbReference type="GO" id="GO:0004497">
    <property type="term" value="F:monooxygenase activity"/>
    <property type="evidence" value="ECO:0007669"/>
    <property type="project" value="TreeGrafter"/>
</dbReference>
<dbReference type="Gene3D" id="3.50.50.60">
    <property type="entry name" value="FAD/NAD(P)-binding domain"/>
    <property type="match status" value="1"/>
</dbReference>
<comment type="caution">
    <text evidence="2">The sequence shown here is derived from an EMBL/GenBank/DDBJ whole genome shotgun (WGS) entry which is preliminary data.</text>
</comment>
<proteinExistence type="predicted"/>
<evidence type="ECO:0000313" key="3">
    <source>
        <dbReference type="Proteomes" id="UP000285295"/>
    </source>
</evidence>
<dbReference type="InterPro" id="IPR050982">
    <property type="entry name" value="Auxin_biosynth/cation_transpt"/>
</dbReference>
<keyword evidence="1" id="KW-0560">Oxidoreductase</keyword>
<dbReference type="SUPFAM" id="SSF51905">
    <property type="entry name" value="FAD/NAD(P)-binding domain"/>
    <property type="match status" value="2"/>
</dbReference>
<dbReference type="PANTHER" id="PTHR43539">
    <property type="entry name" value="FLAVIN-BINDING MONOOXYGENASE-LIKE PROTEIN (AFU_ORTHOLOGUE AFUA_4G09220)"/>
    <property type="match status" value="1"/>
</dbReference>
<evidence type="ECO:0000313" key="2">
    <source>
        <dbReference type="EMBL" id="RWR27707.1"/>
    </source>
</evidence>
<sequence>MTMTDLPSLPENWVPPRPDTDLDVLIIGGSQSGMAIARALRQAGIGRVRIVEAGPEGSFGMWTRAARMPVLRTPKTITGPELGHRALGYPMWHDLQYGKGSFDALDAIRTADWIAYLSWYRRVTEAPIDFEATVTAIERSGAHFTVTTGRGAVRVRKIILATGFAGCGGVVLPEVLAPLATTGRITHSDQAISADDLAGRRVAVIGAAASAFDAAGAALNAGAVAVHLLARRDTIVSGSPNRARSYPGALDNYHLMPDRLRWEIARAARSHGMNPPARSVARVAGDMRFSLHLAAPVEAAAWQAGEIRLVTPAARLAVDFVIAATGYSHDPARDPLLGPFAAQIQTWADRIGAESRSPWLDAHFALAPKAGGPDWLADIHVFTPVAAASHGRVVGDSPSLAGHVPLLVSGIARDLFLADLQAHEQRLLHGDAAAAEFPDSLWSQAALRAAE</sequence>
<organism evidence="2 3">
    <name type="scientific">Paenirhodobacter populi</name>
    <dbReference type="NCBI Taxonomy" id="2306993"/>
    <lineage>
        <taxon>Bacteria</taxon>
        <taxon>Pseudomonadati</taxon>
        <taxon>Pseudomonadota</taxon>
        <taxon>Alphaproteobacteria</taxon>
        <taxon>Rhodobacterales</taxon>
        <taxon>Rhodobacter group</taxon>
        <taxon>Paenirhodobacter</taxon>
    </lineage>
</organism>